<dbReference type="EMBL" id="RSEJ01000022">
    <property type="protein sequence ID" value="NBI54634.1"/>
    <property type="molecule type" value="Genomic_DNA"/>
</dbReference>
<keyword evidence="2" id="KW-1185">Reference proteome</keyword>
<dbReference type="Pfam" id="PF14281">
    <property type="entry name" value="PDDEXK_4"/>
    <property type="match status" value="1"/>
</dbReference>
<sequence>MDLKIMNNIFAIATKELVTDAFFAWLFEEFKTDNELRKYQKEFLSRLKINGVTDEVCVERAEKQNKKTDLIVTLKDGEEYKKILFENKVHSTIHSKQLKRYKEAFPDCHKYIYMKLGFIYHSERKEAMKFGYDIVSARDIESALHSFKNYNQIISQYYQYIKCCHIDRCDYLFERMKVNDSSAYSDIYSQRKFLSDLHESIYNLVEYTSFKSKANNGGTPWTHLCVAKKEAKYGDKSEYIFWRIDKKSGRYYLRLNQYSYIGKSFKNKKMAELAVLRELFNKLVKGTNLVTSSPSNQGLKESEIGLLYFDENSYSELVDNIEQITLDFVKSYEKMSEVCSSV</sequence>
<evidence type="ECO:0000313" key="1">
    <source>
        <dbReference type="EMBL" id="NBI54634.1"/>
    </source>
</evidence>
<dbReference type="InterPro" id="IPR029470">
    <property type="entry name" value="PDDEXK_4"/>
</dbReference>
<evidence type="ECO:0000313" key="2">
    <source>
        <dbReference type="Proteomes" id="UP000738517"/>
    </source>
</evidence>
<evidence type="ECO:0008006" key="3">
    <source>
        <dbReference type="Google" id="ProtNLM"/>
    </source>
</evidence>
<protein>
    <recommendedName>
        <fullName evidence="3">PD-(D/E)XK nuclease superfamily protein</fullName>
    </recommendedName>
</protein>
<proteinExistence type="predicted"/>
<organism evidence="1 2">
    <name type="scientific">Photobacterium alginatilyticum</name>
    <dbReference type="NCBI Taxonomy" id="1775171"/>
    <lineage>
        <taxon>Bacteria</taxon>
        <taxon>Pseudomonadati</taxon>
        <taxon>Pseudomonadota</taxon>
        <taxon>Gammaproteobacteria</taxon>
        <taxon>Vibrionales</taxon>
        <taxon>Vibrionaceae</taxon>
        <taxon>Photobacterium</taxon>
    </lineage>
</organism>
<reference evidence="1 2" key="1">
    <citation type="journal article" date="2017" name="Int. J. Syst. Evol. Microbiol.">
        <title>Photobacterium alginatilyticum sp. nov., a marine bacterium isolated from bottom seawater.</title>
        <authorList>
            <person name="Wang X."/>
            <person name="Wang Y."/>
            <person name="Yang X."/>
            <person name="Sun H."/>
            <person name="Li B."/>
            <person name="Zhang X.H."/>
        </authorList>
    </citation>
    <scope>NUCLEOTIDE SEQUENCE [LARGE SCALE GENOMIC DNA]</scope>
    <source>
        <strain evidence="1 2">P03D4</strain>
    </source>
</reference>
<comment type="caution">
    <text evidence="1">The sequence shown here is derived from an EMBL/GenBank/DDBJ whole genome shotgun (WGS) entry which is preliminary data.</text>
</comment>
<name>A0ABW9YNL9_9GAMM</name>
<accession>A0ABW9YNL9</accession>
<gene>
    <name evidence="1" type="ORF">EIZ48_19135</name>
</gene>
<dbReference type="Proteomes" id="UP000738517">
    <property type="component" value="Unassembled WGS sequence"/>
</dbReference>